<proteinExistence type="predicted"/>
<evidence type="ECO:0000313" key="2">
    <source>
        <dbReference type="Proteomes" id="UP000017246"/>
    </source>
</evidence>
<dbReference type="Proteomes" id="UP000017246">
    <property type="component" value="Unassembled WGS sequence"/>
</dbReference>
<dbReference type="EMBL" id="LN902848">
    <property type="protein sequence ID" value="CDS43620.1"/>
    <property type="molecule type" value="Genomic_DNA"/>
</dbReference>
<evidence type="ECO:0000313" key="1">
    <source>
        <dbReference type="EMBL" id="CDS43620.1"/>
    </source>
</evidence>
<reference evidence="1" key="1">
    <citation type="journal article" date="2013" name="Nature">
        <title>The genomes of four tapeworm species reveal adaptations to parasitism.</title>
        <authorList>
            <person name="Tsai I.J."/>
            <person name="Zarowiecki M."/>
            <person name="Holroyd N."/>
            <person name="Garciarrubio A."/>
            <person name="Sanchez-Flores A."/>
            <person name="Brooks K.L."/>
            <person name="Tracey A."/>
            <person name="Bobes R.J."/>
            <person name="Fragoso G."/>
            <person name="Sciutto E."/>
            <person name="Aslett M."/>
            <person name="Beasley H."/>
            <person name="Bennett H.M."/>
            <person name="Cai J."/>
            <person name="Camicia F."/>
            <person name="Clark R."/>
            <person name="Cucher M."/>
            <person name="De Silva N."/>
            <person name="Day T.A."/>
            <person name="Deplazes P."/>
            <person name="Estrada K."/>
            <person name="Fernandez C."/>
            <person name="Holland P.W."/>
            <person name="Hou J."/>
            <person name="Hu S."/>
            <person name="Huckvale T."/>
            <person name="Hung S.S."/>
            <person name="Kamenetzky L."/>
            <person name="Keane J.A."/>
            <person name="Kiss F."/>
            <person name="Koziol U."/>
            <person name="Lambert O."/>
            <person name="Liu K."/>
            <person name="Luo X."/>
            <person name="Luo Y."/>
            <person name="Macchiaroli N."/>
            <person name="Nichol S."/>
            <person name="Paps J."/>
            <person name="Parkinson J."/>
            <person name="Pouchkina-Stantcheva N."/>
            <person name="Riddiford N."/>
            <person name="Rosenzvit M."/>
            <person name="Salinas G."/>
            <person name="Wasmuth J.D."/>
            <person name="Zamanian M."/>
            <person name="Zheng Y."/>
            <person name="Cai X."/>
            <person name="Soberon X."/>
            <person name="Olson P.D."/>
            <person name="Laclette J.P."/>
            <person name="Brehm K."/>
            <person name="Berriman M."/>
            <person name="Garciarrubio A."/>
            <person name="Bobes R.J."/>
            <person name="Fragoso G."/>
            <person name="Sanchez-Flores A."/>
            <person name="Estrada K."/>
            <person name="Cevallos M.A."/>
            <person name="Morett E."/>
            <person name="Gonzalez V."/>
            <person name="Portillo T."/>
            <person name="Ochoa-Leyva A."/>
            <person name="Jose M.V."/>
            <person name="Sciutto E."/>
            <person name="Landa A."/>
            <person name="Jimenez L."/>
            <person name="Valdes V."/>
            <person name="Carrero J.C."/>
            <person name="Larralde C."/>
            <person name="Morales-Montor J."/>
            <person name="Limon-Lason J."/>
            <person name="Soberon X."/>
            <person name="Laclette J.P."/>
        </authorList>
    </citation>
    <scope>NUCLEOTIDE SEQUENCE [LARGE SCALE GENOMIC DNA]</scope>
</reference>
<gene>
    <name evidence="1" type="ORF">EmuJ_001139700</name>
</gene>
<name>A0A068YGE0_ECHMU</name>
<protein>
    <submittedName>
        <fullName evidence="1">Uncharacterized protein</fullName>
    </submittedName>
</protein>
<organism evidence="1 2">
    <name type="scientific">Echinococcus multilocularis</name>
    <name type="common">Fox tapeworm</name>
    <dbReference type="NCBI Taxonomy" id="6211"/>
    <lineage>
        <taxon>Eukaryota</taxon>
        <taxon>Metazoa</taxon>
        <taxon>Spiralia</taxon>
        <taxon>Lophotrochozoa</taxon>
        <taxon>Platyhelminthes</taxon>
        <taxon>Cestoda</taxon>
        <taxon>Eucestoda</taxon>
        <taxon>Cyclophyllidea</taxon>
        <taxon>Taeniidae</taxon>
        <taxon>Echinococcus</taxon>
    </lineage>
</organism>
<dbReference type="OMA" id="MENLMAM"/>
<keyword evidence="2" id="KW-1185">Reference proteome</keyword>
<sequence>MPHHLTFLQHPPFQPKCHQHLYISLERLPPSTPALAFSPDLNTFRNRNGFPIPLFIAGPMMILFEGNMYPSWYYATHTFLTEISIEPRSDPTPMHPACEVCKSVRWLLRHCTSYRQCKQHFQGTSQGFVFEVLREICTRIRPKLLSFSSETTALLDSIELIRVQENPPYLLNIRQLLPKKPEHVSELTFVELQLINIMIVFIHRDYLAGSPRSIIGGFVLTNFIHIFRLIMIRLQPNLRHSSPIDPVYSLPGTWNKPLVVIEMLRLLATALSHSLIELDMNRIMMAAEAGNTPLEDAIARRFLYERKLVQAMENLMAMNMPEVFDRLKTLSQKLNHWPDCPRNSRNCLCYVASQISGMDCSRR</sequence>
<dbReference type="OrthoDB" id="6221345at2759"/>
<dbReference type="AlphaFoldDB" id="A0A068YGE0"/>
<reference evidence="1" key="2">
    <citation type="submission" date="2015-11" db="EMBL/GenBank/DDBJ databases">
        <authorList>
            <person name="Zhang Y."/>
            <person name="Guo Z."/>
        </authorList>
    </citation>
    <scope>NUCLEOTIDE SEQUENCE</scope>
</reference>
<accession>A0A068YGE0</accession>